<dbReference type="GO" id="GO:0005886">
    <property type="term" value="C:plasma membrane"/>
    <property type="evidence" value="ECO:0007669"/>
    <property type="project" value="UniProtKB-SubCell"/>
</dbReference>
<name>A0A1H2TWE2_ACIFE</name>
<dbReference type="PIRSF" id="PIRSF006060">
    <property type="entry name" value="AA_transporter"/>
    <property type="match status" value="1"/>
</dbReference>
<dbReference type="RefSeq" id="WP_074704232.1">
    <property type="nucleotide sequence ID" value="NZ_FNOP01000002.1"/>
</dbReference>
<dbReference type="Proteomes" id="UP000182379">
    <property type="component" value="Unassembled WGS sequence"/>
</dbReference>
<evidence type="ECO:0000313" key="9">
    <source>
        <dbReference type="Proteomes" id="UP000182379"/>
    </source>
</evidence>
<evidence type="ECO:0000256" key="3">
    <source>
        <dbReference type="ARBA" id="ARBA00022475"/>
    </source>
</evidence>
<dbReference type="InterPro" id="IPR050367">
    <property type="entry name" value="APC_superfamily"/>
</dbReference>
<organism evidence="8 9">
    <name type="scientific">Acidaminococcus fermentans</name>
    <dbReference type="NCBI Taxonomy" id="905"/>
    <lineage>
        <taxon>Bacteria</taxon>
        <taxon>Bacillati</taxon>
        <taxon>Bacillota</taxon>
        <taxon>Negativicutes</taxon>
        <taxon>Acidaminococcales</taxon>
        <taxon>Acidaminococcaceae</taxon>
        <taxon>Acidaminococcus</taxon>
    </lineage>
</organism>
<evidence type="ECO:0000256" key="7">
    <source>
        <dbReference type="SAM" id="Phobius"/>
    </source>
</evidence>
<feature type="transmembrane region" description="Helical" evidence="7">
    <location>
        <begin position="207"/>
        <end position="223"/>
    </location>
</feature>
<feature type="transmembrane region" description="Helical" evidence="7">
    <location>
        <begin position="374"/>
        <end position="398"/>
    </location>
</feature>
<feature type="transmembrane region" description="Helical" evidence="7">
    <location>
        <begin position="20"/>
        <end position="39"/>
    </location>
</feature>
<comment type="caution">
    <text evidence="8">The sequence shown here is derived from an EMBL/GenBank/DDBJ whole genome shotgun (WGS) entry which is preliminary data.</text>
</comment>
<dbReference type="AlphaFoldDB" id="A0A1H2TWE2"/>
<keyword evidence="2" id="KW-0813">Transport</keyword>
<dbReference type="PANTHER" id="PTHR42770">
    <property type="entry name" value="AMINO ACID TRANSPORTER-RELATED"/>
    <property type="match status" value="1"/>
</dbReference>
<feature type="transmembrane region" description="Helical" evidence="7">
    <location>
        <begin position="419"/>
        <end position="440"/>
    </location>
</feature>
<evidence type="ECO:0000256" key="2">
    <source>
        <dbReference type="ARBA" id="ARBA00022448"/>
    </source>
</evidence>
<feature type="transmembrane region" description="Helical" evidence="7">
    <location>
        <begin position="45"/>
        <end position="64"/>
    </location>
</feature>
<evidence type="ECO:0000256" key="4">
    <source>
        <dbReference type="ARBA" id="ARBA00022692"/>
    </source>
</evidence>
<dbReference type="Gene3D" id="1.20.1740.10">
    <property type="entry name" value="Amino acid/polyamine transporter I"/>
    <property type="match status" value="1"/>
</dbReference>
<dbReference type="EMBL" id="FNOP01000002">
    <property type="protein sequence ID" value="SDW47689.1"/>
    <property type="molecule type" value="Genomic_DNA"/>
</dbReference>
<feature type="transmembrane region" description="Helical" evidence="7">
    <location>
        <begin position="349"/>
        <end position="368"/>
    </location>
</feature>
<feature type="transmembrane region" description="Helical" evidence="7">
    <location>
        <begin position="290"/>
        <end position="315"/>
    </location>
</feature>
<feature type="transmembrane region" description="Helical" evidence="7">
    <location>
        <begin position="163"/>
        <end position="187"/>
    </location>
</feature>
<keyword evidence="5 7" id="KW-1133">Transmembrane helix</keyword>
<proteinExistence type="predicted"/>
<protein>
    <submittedName>
        <fullName evidence="8">Amino acid/polyamine/organocation transporter, APC superfamily</fullName>
    </submittedName>
</protein>
<dbReference type="Pfam" id="PF13520">
    <property type="entry name" value="AA_permease_2"/>
    <property type="match status" value="1"/>
</dbReference>
<sequence>MDEKEKSLNGSNKVLSWQALGLMTFTSVWGFGNIVNGYANQGLKAVVSWILMFALYFIPYVLMVGEMGSTFKESAGGVSSWIRSTSGAKLAYFAGWTYWIVHMPYLAQKPQNMLIAFGWAVFQNGSLTKTISPLVLQSIALVIFFFFLWYASKGVNALKRIGALAGSFMFVMSILYILLALAAPHLTTARTFTYSLNWDTLMPTFDFDYMTTLGILVFAVGGCERLSPYVNNLKKPSSEYPKSMIFMATMVAVTALLGTFAMGLMFDPTNIPRDLMMNGAYYSFSKLGEYYGIGQTFVIIYAICNTLGQAATLAISIDAPIKILLADVDPQFVPKVFTKVNAKGVPVTGYKLTAVLVSILLIVPALGIGDMTSLYNWLIRLNAVCMPLRYLWVFFAYMMLKKHADQYVSAYHFVKSRGLGMLAGFWCFAFTAFACIMGMFPRGVQSGTDTWYFQFAMNILTPLVLIGIGFILPELAKKERA</sequence>
<feature type="transmembrane region" description="Helical" evidence="7">
    <location>
        <begin position="452"/>
        <end position="472"/>
    </location>
</feature>
<reference evidence="8 9" key="1">
    <citation type="submission" date="2016-10" db="EMBL/GenBank/DDBJ databases">
        <authorList>
            <person name="Varghese N."/>
            <person name="Submissions S."/>
        </authorList>
    </citation>
    <scope>NUCLEOTIDE SEQUENCE [LARGE SCALE GENOMIC DNA]</scope>
    <source>
        <strain evidence="8 9">WCC6</strain>
    </source>
</reference>
<keyword evidence="3" id="KW-1003">Cell membrane</keyword>
<evidence type="ECO:0000256" key="6">
    <source>
        <dbReference type="ARBA" id="ARBA00023136"/>
    </source>
</evidence>
<feature type="transmembrane region" description="Helical" evidence="7">
    <location>
        <begin position="244"/>
        <end position="266"/>
    </location>
</feature>
<evidence type="ECO:0000313" key="8">
    <source>
        <dbReference type="EMBL" id="SDW47689.1"/>
    </source>
</evidence>
<keyword evidence="6 7" id="KW-0472">Membrane</keyword>
<gene>
    <name evidence="8" type="ORF">SAMN05216495_10210</name>
</gene>
<keyword evidence="4 7" id="KW-0812">Transmembrane</keyword>
<dbReference type="PANTHER" id="PTHR42770:SF15">
    <property type="entry name" value="GLUTAMATE_GAMMA-AMINOBUTYRATE ANTIPORTER-RELATED"/>
    <property type="match status" value="1"/>
</dbReference>
<accession>A0A1H2TWE2</accession>
<feature type="transmembrane region" description="Helical" evidence="7">
    <location>
        <begin position="131"/>
        <end position="151"/>
    </location>
</feature>
<evidence type="ECO:0000256" key="5">
    <source>
        <dbReference type="ARBA" id="ARBA00022989"/>
    </source>
</evidence>
<dbReference type="GO" id="GO:0022857">
    <property type="term" value="F:transmembrane transporter activity"/>
    <property type="evidence" value="ECO:0007669"/>
    <property type="project" value="InterPro"/>
</dbReference>
<dbReference type="InterPro" id="IPR002293">
    <property type="entry name" value="AA/rel_permease1"/>
</dbReference>
<evidence type="ECO:0000256" key="1">
    <source>
        <dbReference type="ARBA" id="ARBA00004651"/>
    </source>
</evidence>
<comment type="subcellular location">
    <subcellularLocation>
        <location evidence="1">Cell membrane</location>
        <topology evidence="1">Multi-pass membrane protein</topology>
    </subcellularLocation>
</comment>